<protein>
    <submittedName>
        <fullName evidence="1">Uncharacterized protein</fullName>
    </submittedName>
</protein>
<reference evidence="1 2" key="1">
    <citation type="submission" date="2017-06" db="EMBL/GenBank/DDBJ databases">
        <title>Comparative genomic analysis of Ambrosia Fusariam Clade fungi.</title>
        <authorList>
            <person name="Stajich J.E."/>
            <person name="Carrillo J."/>
            <person name="Kijimoto T."/>
            <person name="Eskalen A."/>
            <person name="O'Donnell K."/>
            <person name="Kasson M."/>
        </authorList>
    </citation>
    <scope>NUCLEOTIDE SEQUENCE [LARGE SCALE GENOMIC DNA]</scope>
    <source>
        <strain evidence="1">UCR3666</strain>
    </source>
</reference>
<evidence type="ECO:0000313" key="2">
    <source>
        <dbReference type="Proteomes" id="UP000277212"/>
    </source>
</evidence>
<sequence length="73" mass="8435">MCRKLTIVTSCSKCWFLMNTKFEDEICDQAKGKLGGCKFGIQTDRIEYNSVCDPCFQKGKKKREKDRDNCILS</sequence>
<dbReference type="EMBL" id="NKUJ01000436">
    <property type="protein sequence ID" value="RMJ05125.1"/>
    <property type="molecule type" value="Genomic_DNA"/>
</dbReference>
<organism evidence="1 2">
    <name type="scientific">Fusarium kuroshium</name>
    <dbReference type="NCBI Taxonomy" id="2010991"/>
    <lineage>
        <taxon>Eukaryota</taxon>
        <taxon>Fungi</taxon>
        <taxon>Dikarya</taxon>
        <taxon>Ascomycota</taxon>
        <taxon>Pezizomycotina</taxon>
        <taxon>Sordariomycetes</taxon>
        <taxon>Hypocreomycetidae</taxon>
        <taxon>Hypocreales</taxon>
        <taxon>Nectriaceae</taxon>
        <taxon>Fusarium</taxon>
        <taxon>Fusarium solani species complex</taxon>
    </lineage>
</organism>
<proteinExistence type="predicted"/>
<dbReference type="Proteomes" id="UP000277212">
    <property type="component" value="Unassembled WGS sequence"/>
</dbReference>
<comment type="caution">
    <text evidence="1">The sequence shown here is derived from an EMBL/GenBank/DDBJ whole genome shotgun (WGS) entry which is preliminary data.</text>
</comment>
<name>A0A3M2RJQ7_9HYPO</name>
<gene>
    <name evidence="1" type="ORF">CDV36_014201</name>
</gene>
<keyword evidence="2" id="KW-1185">Reference proteome</keyword>
<accession>A0A3M2RJQ7</accession>
<evidence type="ECO:0000313" key="1">
    <source>
        <dbReference type="EMBL" id="RMJ05125.1"/>
    </source>
</evidence>
<dbReference type="AlphaFoldDB" id="A0A3M2RJQ7"/>